<comment type="caution">
    <text evidence="3">The sequence shown here is derived from an EMBL/GenBank/DDBJ whole genome shotgun (WGS) entry which is preliminary data.</text>
</comment>
<keyword evidence="3" id="KW-0808">Transferase</keyword>
<accession>A0AAW7JIP0</accession>
<dbReference type="Pfam" id="PF13480">
    <property type="entry name" value="Acetyltransf_6"/>
    <property type="match status" value="1"/>
</dbReference>
<dbReference type="RefSeq" id="WP_289825514.1">
    <property type="nucleotide sequence ID" value="NZ_JAUEIE010000007.1"/>
</dbReference>
<sequence>MNGISIRLIQKSEELPEMVCDNFFHSTDFFLIAEKTPGYAPLMAVAEDRNGKVHAHLLALICRHGRLFPPYLYTHGRVYGEGEYAPGEDRELLFSMMLKAVTQKFNHKLCLYIEFSDISNKMFAYRHFRQNGYFPIPWQEIHNSLHSLPPEKRISEKALSKIETAEKHGVYTRETENEKELGAFYKLLRSYFRFKTRRSIPHRKMFSMLNSEGDSKTFVTIYKNKIIGGCVCLYSGKNAYMWYLASKRKTYIHLSPASITVWAAIKYAYTHGYEHIYFLDAGLPFRNNPFREFILSFGGKPVSKYRWFRLPVPYINRFLSWCYNDK</sequence>
<organism evidence="3 5">
    <name type="scientific">Leyella lascolaii</name>
    <dbReference type="NCBI Taxonomy" id="1776379"/>
    <lineage>
        <taxon>Bacteria</taxon>
        <taxon>Pseudomonadati</taxon>
        <taxon>Bacteroidota</taxon>
        <taxon>Bacteroidia</taxon>
        <taxon>Bacteroidales</taxon>
        <taxon>Prevotellaceae</taxon>
        <taxon>Leyella</taxon>
    </lineage>
</organism>
<dbReference type="Gene3D" id="3.40.630.30">
    <property type="match status" value="1"/>
</dbReference>
<name>A0AAW7JIP0_9BACT</name>
<evidence type="ECO:0000313" key="3">
    <source>
        <dbReference type="EMBL" id="MDN0025322.1"/>
    </source>
</evidence>
<gene>
    <name evidence="2" type="ORF">QVN81_08085</name>
    <name evidence="3" type="ORF">QVN84_07300</name>
</gene>
<dbReference type="Proteomes" id="UP001168478">
    <property type="component" value="Unassembled WGS sequence"/>
</dbReference>
<protein>
    <submittedName>
        <fullName evidence="3">GNAT family N-acetyltransferase</fullName>
        <ecNumber evidence="3">2.3.1.-</ecNumber>
    </submittedName>
</protein>
<reference evidence="3" key="2">
    <citation type="submission" date="2023-08" db="EMBL/GenBank/DDBJ databases">
        <title>Identification and characterization of horizontal gene transfer across gut microbiota members of farm animals based on homology search.</title>
        <authorList>
            <person name="Schwarzerova J."/>
            <person name="Nykrynova M."/>
            <person name="Jureckova K."/>
            <person name="Cejkova D."/>
            <person name="Rychlik I."/>
        </authorList>
    </citation>
    <scope>NUCLEOTIDE SEQUENCE</scope>
    <source>
        <strain evidence="3">ET15</strain>
        <strain evidence="2">ET37</strain>
    </source>
</reference>
<dbReference type="SUPFAM" id="SSF55729">
    <property type="entry name" value="Acyl-CoA N-acyltransferases (Nat)"/>
    <property type="match status" value="1"/>
</dbReference>
<keyword evidence="3" id="KW-0012">Acyltransferase</keyword>
<evidence type="ECO:0000313" key="5">
    <source>
        <dbReference type="Proteomes" id="UP001168478"/>
    </source>
</evidence>
<feature type="domain" description="BioF2-like acetyltransferase" evidence="1">
    <location>
        <begin position="162"/>
        <end position="282"/>
    </location>
</feature>
<evidence type="ECO:0000313" key="2">
    <source>
        <dbReference type="EMBL" id="MDN0022974.1"/>
    </source>
</evidence>
<evidence type="ECO:0000313" key="4">
    <source>
        <dbReference type="Proteomes" id="UP001167831"/>
    </source>
</evidence>
<dbReference type="Proteomes" id="UP001167831">
    <property type="component" value="Unassembled WGS sequence"/>
</dbReference>
<dbReference type="InterPro" id="IPR016181">
    <property type="entry name" value="Acyl_CoA_acyltransferase"/>
</dbReference>
<evidence type="ECO:0000259" key="1">
    <source>
        <dbReference type="Pfam" id="PF13480"/>
    </source>
</evidence>
<dbReference type="EMBL" id="JAUEIE010000007">
    <property type="protein sequence ID" value="MDN0022974.1"/>
    <property type="molecule type" value="Genomic_DNA"/>
</dbReference>
<dbReference type="EMBL" id="JAUEIF010000005">
    <property type="protein sequence ID" value="MDN0025322.1"/>
    <property type="molecule type" value="Genomic_DNA"/>
</dbReference>
<dbReference type="InterPro" id="IPR038740">
    <property type="entry name" value="BioF2-like_GNAT_dom"/>
</dbReference>
<proteinExistence type="predicted"/>
<dbReference type="AlphaFoldDB" id="A0AAW7JIP0"/>
<dbReference type="EC" id="2.3.1.-" evidence="3"/>
<keyword evidence="4" id="KW-1185">Reference proteome</keyword>
<reference evidence="3" key="1">
    <citation type="submission" date="2023-06" db="EMBL/GenBank/DDBJ databases">
        <authorList>
            <person name="Zeman M."/>
            <person name="Kubasova T."/>
            <person name="Jahodarova E."/>
            <person name="Nykrynova M."/>
            <person name="Rychlik I."/>
        </authorList>
    </citation>
    <scope>NUCLEOTIDE SEQUENCE</scope>
    <source>
        <strain evidence="3">ET15</strain>
        <strain evidence="2">ET37</strain>
    </source>
</reference>
<dbReference type="GO" id="GO:0016746">
    <property type="term" value="F:acyltransferase activity"/>
    <property type="evidence" value="ECO:0007669"/>
    <property type="project" value="UniProtKB-KW"/>
</dbReference>